<protein>
    <submittedName>
        <fullName evidence="1">Uncharacterized protein</fullName>
    </submittedName>
</protein>
<evidence type="ECO:0000313" key="2">
    <source>
        <dbReference type="Proteomes" id="UP001058974"/>
    </source>
</evidence>
<reference evidence="1 2" key="1">
    <citation type="journal article" date="2022" name="Nat. Genet.">
        <title>Improved pea reference genome and pan-genome highlight genomic features and evolutionary characteristics.</title>
        <authorList>
            <person name="Yang T."/>
            <person name="Liu R."/>
            <person name="Luo Y."/>
            <person name="Hu S."/>
            <person name="Wang D."/>
            <person name="Wang C."/>
            <person name="Pandey M.K."/>
            <person name="Ge S."/>
            <person name="Xu Q."/>
            <person name="Li N."/>
            <person name="Li G."/>
            <person name="Huang Y."/>
            <person name="Saxena R.K."/>
            <person name="Ji Y."/>
            <person name="Li M."/>
            <person name="Yan X."/>
            <person name="He Y."/>
            <person name="Liu Y."/>
            <person name="Wang X."/>
            <person name="Xiang C."/>
            <person name="Varshney R.K."/>
            <person name="Ding H."/>
            <person name="Gao S."/>
            <person name="Zong X."/>
        </authorList>
    </citation>
    <scope>NUCLEOTIDE SEQUENCE [LARGE SCALE GENOMIC DNA]</scope>
    <source>
        <strain evidence="1 2">cv. Zhongwan 6</strain>
    </source>
</reference>
<dbReference type="EMBL" id="JAMSHJ010000004">
    <property type="protein sequence ID" value="KAI5420807.1"/>
    <property type="molecule type" value="Genomic_DNA"/>
</dbReference>
<proteinExistence type="predicted"/>
<comment type="caution">
    <text evidence="1">The sequence shown here is derived from an EMBL/GenBank/DDBJ whole genome shotgun (WGS) entry which is preliminary data.</text>
</comment>
<name>A0A9D4XIK3_PEA</name>
<organism evidence="1 2">
    <name type="scientific">Pisum sativum</name>
    <name type="common">Garden pea</name>
    <name type="synonym">Lathyrus oleraceus</name>
    <dbReference type="NCBI Taxonomy" id="3888"/>
    <lineage>
        <taxon>Eukaryota</taxon>
        <taxon>Viridiplantae</taxon>
        <taxon>Streptophyta</taxon>
        <taxon>Embryophyta</taxon>
        <taxon>Tracheophyta</taxon>
        <taxon>Spermatophyta</taxon>
        <taxon>Magnoliopsida</taxon>
        <taxon>eudicotyledons</taxon>
        <taxon>Gunneridae</taxon>
        <taxon>Pentapetalae</taxon>
        <taxon>rosids</taxon>
        <taxon>fabids</taxon>
        <taxon>Fabales</taxon>
        <taxon>Fabaceae</taxon>
        <taxon>Papilionoideae</taxon>
        <taxon>50 kb inversion clade</taxon>
        <taxon>NPAAA clade</taxon>
        <taxon>Hologalegina</taxon>
        <taxon>IRL clade</taxon>
        <taxon>Fabeae</taxon>
        <taxon>Lathyrus</taxon>
    </lineage>
</organism>
<dbReference type="Proteomes" id="UP001058974">
    <property type="component" value="Chromosome 4"/>
</dbReference>
<sequence>MNLELSSYDGHLRYLPNEFSCLKSLGHLVLSDCMLLDISNGRRSLGYFCLDNSCDLIDLPRNNNNILLRLLYYLSLSGINVKNVPISIKHLSQPDSLGLCKCMSI</sequence>
<dbReference type="AlphaFoldDB" id="A0A9D4XIK3"/>
<dbReference type="Gramene" id="Psat04G0458100-T1">
    <property type="protein sequence ID" value="KAI5420807.1"/>
    <property type="gene ID" value="KIW84_044581"/>
</dbReference>
<keyword evidence="2" id="KW-1185">Reference proteome</keyword>
<evidence type="ECO:0000313" key="1">
    <source>
        <dbReference type="EMBL" id="KAI5420807.1"/>
    </source>
</evidence>
<accession>A0A9D4XIK3</accession>
<gene>
    <name evidence="1" type="ORF">KIW84_044581</name>
</gene>